<proteinExistence type="predicted"/>
<organism evidence="1 2">
    <name type="scientific">Knoellia koreensis</name>
    <dbReference type="NCBI Taxonomy" id="2730921"/>
    <lineage>
        <taxon>Bacteria</taxon>
        <taxon>Bacillati</taxon>
        <taxon>Actinomycetota</taxon>
        <taxon>Actinomycetes</taxon>
        <taxon>Micrococcales</taxon>
        <taxon>Intrasporangiaceae</taxon>
        <taxon>Knoellia</taxon>
    </lineage>
</organism>
<dbReference type="EMBL" id="JABEPQ010000002">
    <property type="protein sequence ID" value="NNM46771.1"/>
    <property type="molecule type" value="Genomic_DNA"/>
</dbReference>
<reference evidence="1 2" key="1">
    <citation type="submission" date="2020-04" db="EMBL/GenBank/DDBJ databases">
        <title>Knoellia sp. isolate from air conditioner.</title>
        <authorList>
            <person name="Chea S."/>
            <person name="Kim D.-U."/>
        </authorList>
    </citation>
    <scope>NUCLEOTIDE SEQUENCE [LARGE SCALE GENOMIC DNA]</scope>
    <source>
        <strain evidence="1 2">DB2414S</strain>
    </source>
</reference>
<dbReference type="Proteomes" id="UP000588586">
    <property type="component" value="Unassembled WGS sequence"/>
</dbReference>
<dbReference type="RefSeq" id="WP_171243832.1">
    <property type="nucleotide sequence ID" value="NZ_JABEPQ010000002.1"/>
</dbReference>
<name>A0A849HKA7_9MICO</name>
<comment type="caution">
    <text evidence="1">The sequence shown here is derived from an EMBL/GenBank/DDBJ whole genome shotgun (WGS) entry which is preliminary data.</text>
</comment>
<evidence type="ECO:0000313" key="1">
    <source>
        <dbReference type="EMBL" id="NNM46771.1"/>
    </source>
</evidence>
<evidence type="ECO:0000313" key="2">
    <source>
        <dbReference type="Proteomes" id="UP000588586"/>
    </source>
</evidence>
<protein>
    <recommendedName>
        <fullName evidence="3">Antitoxin VbhA domain-containing protein</fullName>
    </recommendedName>
</protein>
<evidence type="ECO:0008006" key="3">
    <source>
        <dbReference type="Google" id="ProtNLM"/>
    </source>
</evidence>
<keyword evidence="2" id="KW-1185">Reference proteome</keyword>
<dbReference type="AlphaFoldDB" id="A0A849HKA7"/>
<accession>A0A849HKA7</accession>
<gene>
    <name evidence="1" type="ORF">HJG52_12230</name>
</gene>
<sequence>MPPLADHAELLDELDPRTRKIVVHALAAHPDGRAPGREEVEDLIDRTLGRITFEEYLKRARARRAKAARMVQSPAPIGT</sequence>